<gene>
    <name evidence="10" type="ORF">TRFO_10183</name>
</gene>
<evidence type="ECO:0000256" key="6">
    <source>
        <dbReference type="PIRSR" id="PIRSR623088-3"/>
    </source>
</evidence>
<evidence type="ECO:0000259" key="9">
    <source>
        <dbReference type="PROSITE" id="PS51845"/>
    </source>
</evidence>
<feature type="binding site" evidence="5">
    <location>
        <position position="881"/>
    </location>
    <ligand>
        <name>AMP</name>
        <dbReference type="ChEBI" id="CHEBI:456215"/>
    </ligand>
</feature>
<feature type="region of interest" description="Disordered" evidence="8">
    <location>
        <begin position="634"/>
        <end position="664"/>
    </location>
</feature>
<evidence type="ECO:0000256" key="5">
    <source>
        <dbReference type="PIRSR" id="PIRSR623088-2"/>
    </source>
</evidence>
<dbReference type="Gene3D" id="1.10.1300.10">
    <property type="entry name" value="3'5'-cyclic nucleotide phosphodiesterase, catalytic domain"/>
    <property type="match status" value="1"/>
</dbReference>
<dbReference type="InterPro" id="IPR029016">
    <property type="entry name" value="GAF-like_dom_sf"/>
</dbReference>
<dbReference type="InterPro" id="IPR003607">
    <property type="entry name" value="HD/PDEase_dom"/>
</dbReference>
<dbReference type="Pfam" id="PF01590">
    <property type="entry name" value="GAF"/>
    <property type="match status" value="1"/>
</dbReference>
<feature type="domain" description="PDEase" evidence="9">
    <location>
        <begin position="764"/>
        <end position="1087"/>
    </location>
</feature>
<accession>A0A1J4JED0</accession>
<dbReference type="GO" id="GO:0046872">
    <property type="term" value="F:metal ion binding"/>
    <property type="evidence" value="ECO:0007669"/>
    <property type="project" value="UniProtKB-KW"/>
</dbReference>
<evidence type="ECO:0000313" key="11">
    <source>
        <dbReference type="Proteomes" id="UP000179807"/>
    </source>
</evidence>
<dbReference type="InterPro" id="IPR023088">
    <property type="entry name" value="PDEase"/>
</dbReference>
<dbReference type="OrthoDB" id="546632at2759"/>
<keyword evidence="3" id="KW-0378">Hydrolase</keyword>
<evidence type="ECO:0000256" key="8">
    <source>
        <dbReference type="SAM" id="MobiDB-lite"/>
    </source>
</evidence>
<dbReference type="Pfam" id="PF00233">
    <property type="entry name" value="PDEase_I"/>
    <property type="match status" value="1"/>
</dbReference>
<evidence type="ECO:0000313" key="10">
    <source>
        <dbReference type="EMBL" id="OHS96011.1"/>
    </source>
</evidence>
<dbReference type="PROSITE" id="PS51845">
    <property type="entry name" value="PDEASE_I_2"/>
    <property type="match status" value="1"/>
</dbReference>
<dbReference type="VEuPathDB" id="TrichDB:TRFO_10183"/>
<proteinExistence type="predicted"/>
<evidence type="ECO:0000256" key="3">
    <source>
        <dbReference type="ARBA" id="ARBA00022801"/>
    </source>
</evidence>
<organism evidence="10 11">
    <name type="scientific">Tritrichomonas foetus</name>
    <dbReference type="NCBI Taxonomy" id="1144522"/>
    <lineage>
        <taxon>Eukaryota</taxon>
        <taxon>Metamonada</taxon>
        <taxon>Parabasalia</taxon>
        <taxon>Tritrichomonadida</taxon>
        <taxon>Tritrichomonadidae</taxon>
        <taxon>Tritrichomonas</taxon>
    </lineage>
</organism>
<feature type="binding site" evidence="6">
    <location>
        <position position="881"/>
    </location>
    <ligand>
        <name>Zn(2+)</name>
        <dbReference type="ChEBI" id="CHEBI:29105"/>
        <label>1</label>
    </ligand>
</feature>
<keyword evidence="1" id="KW-0140">cGMP</keyword>
<dbReference type="SMART" id="SM00065">
    <property type="entry name" value="GAF"/>
    <property type="match status" value="1"/>
</dbReference>
<dbReference type="Proteomes" id="UP000179807">
    <property type="component" value="Unassembled WGS sequence"/>
</dbReference>
<feature type="binding site" evidence="6">
    <location>
        <position position="844"/>
    </location>
    <ligand>
        <name>Zn(2+)</name>
        <dbReference type="ChEBI" id="CHEBI:29105"/>
        <label>1</label>
    </ligand>
</feature>
<keyword evidence="7" id="KW-0175">Coiled coil</keyword>
<evidence type="ECO:0000256" key="2">
    <source>
        <dbReference type="ARBA" id="ARBA00022723"/>
    </source>
</evidence>
<feature type="compositionally biased region" description="Polar residues" evidence="8">
    <location>
        <begin position="634"/>
        <end position="646"/>
    </location>
</feature>
<reference evidence="10" key="1">
    <citation type="submission" date="2016-10" db="EMBL/GenBank/DDBJ databases">
        <authorList>
            <person name="Benchimol M."/>
            <person name="Almeida L.G."/>
            <person name="Vasconcelos A.T."/>
            <person name="Perreira-Neves A."/>
            <person name="Rosa I.A."/>
            <person name="Tasca T."/>
            <person name="Bogo M.R."/>
            <person name="de Souza W."/>
        </authorList>
    </citation>
    <scope>NUCLEOTIDE SEQUENCE [LARGE SCALE GENOMIC DNA]</scope>
    <source>
        <strain evidence="10">K</strain>
    </source>
</reference>
<protein>
    <submittedName>
        <fullName evidence="10">3'5'-cyclic nucleotide phosphodiesterase family protein</fullName>
    </submittedName>
</protein>
<evidence type="ECO:0000256" key="7">
    <source>
        <dbReference type="SAM" id="Coils"/>
    </source>
</evidence>
<comment type="caution">
    <text evidence="10">The sequence shown here is derived from an EMBL/GenBank/DDBJ whole genome shotgun (WGS) entry which is preliminary data.</text>
</comment>
<dbReference type="SUPFAM" id="SSF109604">
    <property type="entry name" value="HD-domain/PDEase-like"/>
    <property type="match status" value="1"/>
</dbReference>
<dbReference type="Gene3D" id="3.30.450.40">
    <property type="match status" value="2"/>
</dbReference>
<feature type="binding site" evidence="6">
    <location>
        <position position="992"/>
    </location>
    <ligand>
        <name>Zn(2+)</name>
        <dbReference type="ChEBI" id="CHEBI:29105"/>
        <label>1</label>
    </ligand>
</feature>
<dbReference type="GeneID" id="94829988"/>
<feature type="binding site" evidence="6">
    <location>
        <position position="880"/>
    </location>
    <ligand>
        <name>Zn(2+)</name>
        <dbReference type="ChEBI" id="CHEBI:29105"/>
        <label>1</label>
    </ligand>
</feature>
<keyword evidence="11" id="KW-1185">Reference proteome</keyword>
<feature type="binding site" evidence="5">
    <location>
        <begin position="840"/>
        <end position="844"/>
    </location>
    <ligand>
        <name>AMP</name>
        <dbReference type="ChEBI" id="CHEBI:456215"/>
    </ligand>
</feature>
<feature type="binding site" evidence="6">
    <location>
        <position position="881"/>
    </location>
    <ligand>
        <name>Zn(2+)</name>
        <dbReference type="ChEBI" id="CHEBI:29105"/>
        <label>2</label>
    </ligand>
</feature>
<dbReference type="EMBL" id="MLAK01001204">
    <property type="protein sequence ID" value="OHS96011.1"/>
    <property type="molecule type" value="Genomic_DNA"/>
</dbReference>
<feature type="binding site" evidence="5">
    <location>
        <position position="1044"/>
    </location>
    <ligand>
        <name>AMP</name>
        <dbReference type="ChEBI" id="CHEBI:456215"/>
    </ligand>
</feature>
<sequence>MSSAAAVPNASQHPTLPDGTFQQAYKLGPLANLNIPGLADARVMKSRTLESLFDEIMDSVQCLPVSQAIENSLQPVFEATNIYLWIIDDEKNILFAPTLSKIIQNEGSALLTAAARNQVITTDDQSKYLNFNESIDAEIIDSRAALLYIPVNAKDGSIRAIIQIARAHDFPFFDQDRAIADYLVQKFQKYSSYIFNDKNFYTDALQLITPDPLPETMKKVSTQLCEYFKAKKIEFWQKKSNNVYIVFTEDKCDPIPVNENKIGAVYSCLNDFYVINERQIKNNRLYTESVDGPPDDPALFIPYNGENGIVWAIALRGRHNPPYYTKSDESSLLAFAPFALKSIEANLFSFGSTQYHSLEERLTTLLDVAETLTGVLDIDNLIPTIMERACILLNASRCSLFIVDKTKQQLVTFFHGGLKEALHIPLSRGIVGYTANTGKIVNIKDAYSDQRFDRTIDKTTGFKTTSLLTVPIFNNRGEITGVTEMMNKIDGKAFDEDDVRMLMAFNVFCGTSLDNAKLYKASLDLTRQLRTFMEMSSALNTASGLNDVLKGILENARSIVSASNAILYSYDTNDNSISKLVTVGEESPTDYTYAQECINAREPKLFTKESMNKMKSNTDLSSAIENILASSDTHNTMHSNSGYENQRGNKLSNKKSKSGNAARASTVLTSDSNINISSNSSVSEALKESFNITICCIPLMNSEQTILGVMELSCRWKIVTEDLRLLDCFAVFAAVSLERNLLKEIAVKGKTEIDLEQWILPQERDTSDKMPMKFVLPKSQLKKLWTIYFDAPAWDGIGHIRVIFNIFYKFKLLQEFNVSNEKFFRFLSEIRDTYKKVPYHNWRHAVDVTQFVTYQILVSNFDKELTKFELYGILVSAVCHDANHDGFTNVYNVKAETPLGILFKNQSVMETHHCSISIDVISKEECNIFEYFTGDDYRKMWSLVINLILATDMARHFDLLKQFNALKDEDTFSMENPEHRLLIMQLVLKCGDVSNVSRPFELADKWCDVLCEEFFRQGDLEMANGMEYTSPLNDRAHLDKPKSQIGFYTFVCLPLYQTTARGIPELKCNVEQVQSNLEKWKAATAAAEAEQK</sequence>
<dbReference type="GO" id="GO:0004114">
    <property type="term" value="F:3',5'-cyclic-nucleotide phosphodiesterase activity"/>
    <property type="evidence" value="ECO:0007669"/>
    <property type="project" value="InterPro"/>
</dbReference>
<feature type="binding site" evidence="5">
    <location>
        <position position="992"/>
    </location>
    <ligand>
        <name>AMP</name>
        <dbReference type="ChEBI" id="CHEBI:456215"/>
    </ligand>
</feature>
<dbReference type="InterPro" id="IPR003018">
    <property type="entry name" value="GAF"/>
</dbReference>
<evidence type="ECO:0000256" key="1">
    <source>
        <dbReference type="ARBA" id="ARBA00022535"/>
    </source>
</evidence>
<dbReference type="CDD" id="cd00077">
    <property type="entry name" value="HDc"/>
    <property type="match status" value="1"/>
</dbReference>
<dbReference type="AlphaFoldDB" id="A0A1J4JED0"/>
<dbReference type="InterPro" id="IPR036971">
    <property type="entry name" value="PDEase_catalytic_dom_sf"/>
</dbReference>
<name>A0A1J4JED0_9EUKA</name>
<dbReference type="PRINTS" id="PR00387">
    <property type="entry name" value="PDIESTERASE1"/>
</dbReference>
<dbReference type="RefSeq" id="XP_068349148.1">
    <property type="nucleotide sequence ID" value="XM_068495284.1"/>
</dbReference>
<dbReference type="SUPFAM" id="SSF55781">
    <property type="entry name" value="GAF domain-like"/>
    <property type="match status" value="4"/>
</dbReference>
<keyword evidence="2 6" id="KW-0479">Metal-binding</keyword>
<evidence type="ECO:0000256" key="4">
    <source>
        <dbReference type="PIRSR" id="PIRSR623088-1"/>
    </source>
</evidence>
<dbReference type="InterPro" id="IPR002073">
    <property type="entry name" value="PDEase_catalytic_dom"/>
</dbReference>
<dbReference type="GO" id="GO:0007165">
    <property type="term" value="P:signal transduction"/>
    <property type="evidence" value="ECO:0007669"/>
    <property type="project" value="InterPro"/>
</dbReference>
<dbReference type="PANTHER" id="PTHR11347">
    <property type="entry name" value="CYCLIC NUCLEOTIDE PHOSPHODIESTERASE"/>
    <property type="match status" value="1"/>
</dbReference>
<feature type="coiled-coil region" evidence="7">
    <location>
        <begin position="1063"/>
        <end position="1090"/>
    </location>
</feature>
<feature type="active site" description="Proton donor" evidence="4">
    <location>
        <position position="840"/>
    </location>
</feature>